<comment type="subcellular location">
    <subcellularLocation>
        <location evidence="1">Membrane</location>
        <topology evidence="1">Multi-pass membrane protein</topology>
    </subcellularLocation>
</comment>
<evidence type="ECO:0000256" key="4">
    <source>
        <dbReference type="ARBA" id="ARBA00022989"/>
    </source>
</evidence>
<evidence type="ECO:0000256" key="1">
    <source>
        <dbReference type="ARBA" id="ARBA00004141"/>
    </source>
</evidence>
<keyword evidence="8 9" id="KW-0807">Transducer</keyword>
<dbReference type="PANTHER" id="PTHR24238:SF75">
    <property type="entry name" value="CHOLECYSTOKININ-LIKE RECEPTOR AT 17D1-RELATED"/>
    <property type="match status" value="1"/>
</dbReference>
<dbReference type="PROSITE" id="PS50262">
    <property type="entry name" value="G_PROTEIN_RECEP_F1_2"/>
    <property type="match status" value="1"/>
</dbReference>
<comment type="caution">
    <text evidence="13">The sequence shown here is derived from an EMBL/GenBank/DDBJ whole genome shotgun (WGS) entry which is preliminary data.</text>
</comment>
<keyword evidence="3 9" id="KW-0812">Transmembrane</keyword>
<comment type="similarity">
    <text evidence="2 9">Belongs to the G-protein coupled receptor 1 family.</text>
</comment>
<gene>
    <name evidence="13" type="ORF">RUM44_002601</name>
</gene>
<protein>
    <recommendedName>
        <fullName evidence="12">G-protein coupled receptors family 1 profile domain-containing protein</fullName>
    </recommendedName>
</protein>
<dbReference type="PANTHER" id="PTHR24238">
    <property type="entry name" value="G-PROTEIN COUPLED RECEPTOR"/>
    <property type="match status" value="1"/>
</dbReference>
<feature type="region of interest" description="Disordered" evidence="10">
    <location>
        <begin position="201"/>
        <end position="246"/>
    </location>
</feature>
<evidence type="ECO:0000256" key="5">
    <source>
        <dbReference type="ARBA" id="ARBA00023040"/>
    </source>
</evidence>
<dbReference type="Pfam" id="PF00001">
    <property type="entry name" value="7tm_1"/>
    <property type="match status" value="1"/>
</dbReference>
<keyword evidence="7 9" id="KW-0675">Receptor</keyword>
<feature type="domain" description="G-protein coupled receptors family 1 profile" evidence="12">
    <location>
        <begin position="17"/>
        <end position="122"/>
    </location>
</feature>
<feature type="transmembrane region" description="Helical" evidence="11">
    <location>
        <begin position="97"/>
        <end position="118"/>
    </location>
</feature>
<evidence type="ECO:0000256" key="7">
    <source>
        <dbReference type="ARBA" id="ARBA00023170"/>
    </source>
</evidence>
<keyword evidence="4 11" id="KW-1133">Transmembrane helix</keyword>
<dbReference type="SUPFAM" id="SSF81321">
    <property type="entry name" value="Family A G protein-coupled receptor-like"/>
    <property type="match status" value="1"/>
</dbReference>
<evidence type="ECO:0000256" key="2">
    <source>
        <dbReference type="ARBA" id="ARBA00010663"/>
    </source>
</evidence>
<name>A0ABR1AF83_POLSC</name>
<reference evidence="13 14" key="1">
    <citation type="submission" date="2023-09" db="EMBL/GenBank/DDBJ databases">
        <title>Genomes of two closely related lineages of the louse Polyplax serrata with different host specificities.</title>
        <authorList>
            <person name="Martinu J."/>
            <person name="Tarabai H."/>
            <person name="Stefka J."/>
            <person name="Hypsa V."/>
        </authorList>
    </citation>
    <scope>NUCLEOTIDE SEQUENCE [LARGE SCALE GENOMIC DNA]</scope>
    <source>
        <strain evidence="13">98ZLc_SE</strain>
    </source>
</reference>
<evidence type="ECO:0000256" key="6">
    <source>
        <dbReference type="ARBA" id="ARBA00023136"/>
    </source>
</evidence>
<keyword evidence="6 11" id="KW-0472">Membrane</keyword>
<dbReference type="InterPro" id="IPR000276">
    <property type="entry name" value="GPCR_Rhodpsn"/>
</dbReference>
<dbReference type="Gene3D" id="1.20.1070.10">
    <property type="entry name" value="Rhodopsin 7-helix transmembrane proteins"/>
    <property type="match status" value="1"/>
</dbReference>
<feature type="transmembrane region" description="Helical" evidence="11">
    <location>
        <begin position="51"/>
        <end position="69"/>
    </location>
</feature>
<accession>A0ABR1AF83</accession>
<dbReference type="PROSITE" id="PS00237">
    <property type="entry name" value="G_PROTEIN_RECEP_F1_1"/>
    <property type="match status" value="1"/>
</dbReference>
<evidence type="ECO:0000256" key="3">
    <source>
        <dbReference type="ARBA" id="ARBA00022692"/>
    </source>
</evidence>
<dbReference type="Proteomes" id="UP001359485">
    <property type="component" value="Unassembled WGS sequence"/>
</dbReference>
<evidence type="ECO:0000256" key="8">
    <source>
        <dbReference type="ARBA" id="ARBA00023224"/>
    </source>
</evidence>
<evidence type="ECO:0000313" key="13">
    <source>
        <dbReference type="EMBL" id="KAK6618150.1"/>
    </source>
</evidence>
<keyword evidence="14" id="KW-1185">Reference proteome</keyword>
<evidence type="ECO:0000259" key="12">
    <source>
        <dbReference type="PROSITE" id="PS50262"/>
    </source>
</evidence>
<feature type="transmembrane region" description="Helical" evidence="11">
    <location>
        <begin position="12"/>
        <end position="31"/>
    </location>
</feature>
<sequence length="246" mass="28200">MKTDPEAEDSKPTSVAASVWTLVALSVERYYAICHPLRSRGRQSLSHAYHLIGYVWAGGAVTMLPIPILSELQPTNKGHHKCRESWPNGDYERAYNLFLDFLLLVIPLLVLGVTYYFIATTLWSDVDKKVGQYPTTRDVKRRMSQVAWGGGVVKIVEIKMALKIKKRNKNTVFYRSRRASVRFAPQERKLLSRLRLSRVERGPNDSNVKTEMAYSRETENSPPPNRLKRIHSMKSSHRIGEKVWSS</sequence>
<proteinExistence type="inferred from homology"/>
<dbReference type="EMBL" id="JAWJWF010000050">
    <property type="protein sequence ID" value="KAK6618150.1"/>
    <property type="molecule type" value="Genomic_DNA"/>
</dbReference>
<dbReference type="PRINTS" id="PR00237">
    <property type="entry name" value="GPCRRHODOPSN"/>
</dbReference>
<feature type="compositionally biased region" description="Basic residues" evidence="10">
    <location>
        <begin position="226"/>
        <end position="237"/>
    </location>
</feature>
<keyword evidence="5 9" id="KW-0297">G-protein coupled receptor</keyword>
<dbReference type="InterPro" id="IPR017452">
    <property type="entry name" value="GPCR_Rhodpsn_7TM"/>
</dbReference>
<evidence type="ECO:0000256" key="11">
    <source>
        <dbReference type="SAM" id="Phobius"/>
    </source>
</evidence>
<evidence type="ECO:0000256" key="10">
    <source>
        <dbReference type="SAM" id="MobiDB-lite"/>
    </source>
</evidence>
<organism evidence="13 14">
    <name type="scientific">Polyplax serrata</name>
    <name type="common">Common mouse louse</name>
    <dbReference type="NCBI Taxonomy" id="468196"/>
    <lineage>
        <taxon>Eukaryota</taxon>
        <taxon>Metazoa</taxon>
        <taxon>Ecdysozoa</taxon>
        <taxon>Arthropoda</taxon>
        <taxon>Hexapoda</taxon>
        <taxon>Insecta</taxon>
        <taxon>Pterygota</taxon>
        <taxon>Neoptera</taxon>
        <taxon>Paraneoptera</taxon>
        <taxon>Psocodea</taxon>
        <taxon>Troctomorpha</taxon>
        <taxon>Phthiraptera</taxon>
        <taxon>Anoplura</taxon>
        <taxon>Polyplacidae</taxon>
        <taxon>Polyplax</taxon>
    </lineage>
</organism>
<evidence type="ECO:0000256" key="9">
    <source>
        <dbReference type="RuleBase" id="RU000688"/>
    </source>
</evidence>
<evidence type="ECO:0000313" key="14">
    <source>
        <dbReference type="Proteomes" id="UP001359485"/>
    </source>
</evidence>